<keyword evidence="2" id="KW-0808">Transferase</keyword>
<dbReference type="InterPro" id="IPR001173">
    <property type="entry name" value="Glyco_trans_2-like"/>
</dbReference>
<name>A0A1I4SZE1_9GAMM</name>
<dbReference type="PANTHER" id="PTHR22916">
    <property type="entry name" value="GLYCOSYLTRANSFERASE"/>
    <property type="match status" value="1"/>
</dbReference>
<sequence length="296" mass="34535">MKMDTSTSPLVSIVTPTYNRADYIGQAVNSVLAQTYTNFEFLIVDDGSTDNTRELLEPVLADARIRYFYQENQGQSVARNCALSEAKGDFVCFLDSDNYWPAEKLKQQVDLFRNHPDYDVVYGDIITIDEKGQEVSRKNMKRYSGIIAKYMIRDNCVSMNTAMARRRCFETLGAMSGKRRVADDYDLWLRFSARFRFLYVPEFLAYYRVMDDQISSDKTRRFDSNWEIIRDFRREFPNAMSEREFNSGFAAFHSRKARYLASKGARREAFAEMTKALRLQPLTRSSWRNFAAVLLK</sequence>
<organism evidence="2 3">
    <name type="scientific">Marinobacter pelagius</name>
    <dbReference type="NCBI Taxonomy" id="379482"/>
    <lineage>
        <taxon>Bacteria</taxon>
        <taxon>Pseudomonadati</taxon>
        <taxon>Pseudomonadota</taxon>
        <taxon>Gammaproteobacteria</taxon>
        <taxon>Pseudomonadales</taxon>
        <taxon>Marinobacteraceae</taxon>
        <taxon>Marinobacter</taxon>
    </lineage>
</organism>
<dbReference type="AlphaFoldDB" id="A0A1I4SZE1"/>
<dbReference type="Pfam" id="PF00535">
    <property type="entry name" value="Glycos_transf_2"/>
    <property type="match status" value="1"/>
</dbReference>
<dbReference type="Proteomes" id="UP000199339">
    <property type="component" value="Unassembled WGS sequence"/>
</dbReference>
<gene>
    <name evidence="2" type="ORF">SAMN04487961_0922</name>
</gene>
<accession>A0A1I4SZE1</accession>
<proteinExistence type="predicted"/>
<reference evidence="3" key="1">
    <citation type="submission" date="2016-10" db="EMBL/GenBank/DDBJ databases">
        <authorList>
            <person name="Varghese N."/>
            <person name="Submissions S."/>
        </authorList>
    </citation>
    <scope>NUCLEOTIDE SEQUENCE [LARGE SCALE GENOMIC DNA]</scope>
    <source>
        <strain evidence="3">CGMCC 1.6775</strain>
    </source>
</reference>
<keyword evidence="3" id="KW-1185">Reference proteome</keyword>
<dbReference type="GO" id="GO:0016758">
    <property type="term" value="F:hexosyltransferase activity"/>
    <property type="evidence" value="ECO:0007669"/>
    <property type="project" value="UniProtKB-ARBA"/>
</dbReference>
<protein>
    <submittedName>
        <fullName evidence="2">Glycosyltransferase involved in cell wall bisynthesis</fullName>
    </submittedName>
</protein>
<evidence type="ECO:0000313" key="3">
    <source>
        <dbReference type="Proteomes" id="UP000199339"/>
    </source>
</evidence>
<dbReference type="EMBL" id="FOUR01000002">
    <property type="protein sequence ID" value="SFM69759.1"/>
    <property type="molecule type" value="Genomic_DNA"/>
</dbReference>
<dbReference type="PANTHER" id="PTHR22916:SF3">
    <property type="entry name" value="UDP-GLCNAC:BETAGAL BETA-1,3-N-ACETYLGLUCOSAMINYLTRANSFERASE-LIKE PROTEIN 1"/>
    <property type="match status" value="1"/>
</dbReference>
<evidence type="ECO:0000313" key="2">
    <source>
        <dbReference type="EMBL" id="SFM69759.1"/>
    </source>
</evidence>
<feature type="domain" description="Glycosyltransferase 2-like" evidence="1">
    <location>
        <begin position="12"/>
        <end position="170"/>
    </location>
</feature>
<evidence type="ECO:0000259" key="1">
    <source>
        <dbReference type="Pfam" id="PF00535"/>
    </source>
</evidence>
<dbReference type="Gene3D" id="3.90.550.10">
    <property type="entry name" value="Spore Coat Polysaccharide Biosynthesis Protein SpsA, Chain A"/>
    <property type="match status" value="1"/>
</dbReference>
<dbReference type="InterPro" id="IPR029044">
    <property type="entry name" value="Nucleotide-diphossugar_trans"/>
</dbReference>
<dbReference type="SUPFAM" id="SSF53448">
    <property type="entry name" value="Nucleotide-diphospho-sugar transferases"/>
    <property type="match status" value="1"/>
</dbReference>